<dbReference type="SUPFAM" id="SSF54427">
    <property type="entry name" value="NTF2-like"/>
    <property type="match status" value="2"/>
</dbReference>
<evidence type="ECO:0000313" key="2">
    <source>
        <dbReference type="Proteomes" id="UP000182658"/>
    </source>
</evidence>
<name>A0A1J7IZX9_9PEZI</name>
<sequence>MADDKAAILDIVQKFMTSISSKRPPFTETYEHVLPDAWCVLSHPDEFWVARIGATITRIEGRVGKLLDSGAKEFRERVTEPGPEIWVHEDLGAVWAGYQVSVDGKEVSRGINLFGLHRTPDGWKISGIADTQVKPGTELEPVSTVAGPDLMGPIDSFLQCLTDHDWDKIPSSLLGEGGITNSRRGMGILQSSTWPELIEKLRSMMENSPPGMMQEVLYDVEARVCGSFAFVWAPFKININGQTVDKGVNIFTMFRKENGWVISGCQDTSMPTQ</sequence>
<dbReference type="AlphaFoldDB" id="A0A1J7IZX9"/>
<protein>
    <submittedName>
        <fullName evidence="1">Uncharacterized protein</fullName>
    </submittedName>
</protein>
<gene>
    <name evidence="1" type="ORF">CONLIGDRAFT_630348</name>
</gene>
<dbReference type="OrthoDB" id="2896390at2759"/>
<organism evidence="1 2">
    <name type="scientific">Coniochaeta ligniaria NRRL 30616</name>
    <dbReference type="NCBI Taxonomy" id="1408157"/>
    <lineage>
        <taxon>Eukaryota</taxon>
        <taxon>Fungi</taxon>
        <taxon>Dikarya</taxon>
        <taxon>Ascomycota</taxon>
        <taxon>Pezizomycotina</taxon>
        <taxon>Sordariomycetes</taxon>
        <taxon>Sordariomycetidae</taxon>
        <taxon>Coniochaetales</taxon>
        <taxon>Coniochaetaceae</taxon>
        <taxon>Coniochaeta</taxon>
    </lineage>
</organism>
<evidence type="ECO:0000313" key="1">
    <source>
        <dbReference type="EMBL" id="OIW32723.1"/>
    </source>
</evidence>
<dbReference type="InParanoid" id="A0A1J7IZX9"/>
<reference evidence="1 2" key="1">
    <citation type="submission" date="2016-10" db="EMBL/GenBank/DDBJ databases">
        <title>Draft genome sequence of Coniochaeta ligniaria NRRL30616, a lignocellulolytic fungus for bioabatement of inhibitors in plant biomass hydrolysates.</title>
        <authorList>
            <consortium name="DOE Joint Genome Institute"/>
            <person name="Jimenez D.J."/>
            <person name="Hector R.E."/>
            <person name="Riley R."/>
            <person name="Sun H."/>
            <person name="Grigoriev I.V."/>
            <person name="Van Elsas J.D."/>
            <person name="Nichols N.N."/>
        </authorList>
    </citation>
    <scope>NUCLEOTIDE SEQUENCE [LARGE SCALE GENOMIC DNA]</scope>
    <source>
        <strain evidence="1 2">NRRL 30616</strain>
    </source>
</reference>
<keyword evidence="2" id="KW-1185">Reference proteome</keyword>
<proteinExistence type="predicted"/>
<dbReference type="Proteomes" id="UP000182658">
    <property type="component" value="Unassembled WGS sequence"/>
</dbReference>
<accession>A0A1J7IZX9</accession>
<dbReference type="InterPro" id="IPR032710">
    <property type="entry name" value="NTF2-like_dom_sf"/>
</dbReference>
<dbReference type="EMBL" id="KV875095">
    <property type="protein sequence ID" value="OIW32723.1"/>
    <property type="molecule type" value="Genomic_DNA"/>
</dbReference>